<sequence>MLSIFPNGSKIPRSISSVILKCKDPTYNRIGPVCPLGIRFGIELPMRFFSACVCWLTVLTISSSFCPYLDLYLACPCPDRCHDPVFHAIWICADDRGRDRDPCPYHGPGLCLSPDLCPVDLCLGDRDLEIVNVNASDVCSSYERKILQSKRFARNKTN</sequence>
<protein>
    <submittedName>
        <fullName evidence="1">Uncharacterized protein</fullName>
    </submittedName>
</protein>
<accession>A0A195CT53</accession>
<gene>
    <name evidence="1" type="ORF">ALC62_05338</name>
</gene>
<keyword evidence="2" id="KW-1185">Reference proteome</keyword>
<dbReference type="Proteomes" id="UP000078542">
    <property type="component" value="Unassembled WGS sequence"/>
</dbReference>
<reference evidence="1 2" key="1">
    <citation type="submission" date="2016-03" db="EMBL/GenBank/DDBJ databases">
        <title>Cyphomyrmex costatus WGS genome.</title>
        <authorList>
            <person name="Nygaard S."/>
            <person name="Hu H."/>
            <person name="Boomsma J."/>
            <person name="Zhang G."/>
        </authorList>
    </citation>
    <scope>NUCLEOTIDE SEQUENCE [LARGE SCALE GENOMIC DNA]</scope>
    <source>
        <strain evidence="1">MS0001</strain>
        <tissue evidence="1">Whole body</tissue>
    </source>
</reference>
<evidence type="ECO:0000313" key="1">
    <source>
        <dbReference type="EMBL" id="KYN03825.1"/>
    </source>
</evidence>
<organism evidence="1 2">
    <name type="scientific">Cyphomyrmex costatus</name>
    <dbReference type="NCBI Taxonomy" id="456900"/>
    <lineage>
        <taxon>Eukaryota</taxon>
        <taxon>Metazoa</taxon>
        <taxon>Ecdysozoa</taxon>
        <taxon>Arthropoda</taxon>
        <taxon>Hexapoda</taxon>
        <taxon>Insecta</taxon>
        <taxon>Pterygota</taxon>
        <taxon>Neoptera</taxon>
        <taxon>Endopterygota</taxon>
        <taxon>Hymenoptera</taxon>
        <taxon>Apocrita</taxon>
        <taxon>Aculeata</taxon>
        <taxon>Formicoidea</taxon>
        <taxon>Formicidae</taxon>
        <taxon>Myrmicinae</taxon>
        <taxon>Cyphomyrmex</taxon>
    </lineage>
</organism>
<dbReference type="AlphaFoldDB" id="A0A195CT53"/>
<dbReference type="EMBL" id="KQ977304">
    <property type="protein sequence ID" value="KYN03825.1"/>
    <property type="molecule type" value="Genomic_DNA"/>
</dbReference>
<name>A0A195CT53_9HYME</name>
<evidence type="ECO:0000313" key="2">
    <source>
        <dbReference type="Proteomes" id="UP000078542"/>
    </source>
</evidence>
<proteinExistence type="predicted"/>